<comment type="caution">
    <text evidence="3">The sequence shown here is derived from an EMBL/GenBank/DDBJ whole genome shotgun (WGS) entry which is preliminary data.</text>
</comment>
<reference evidence="3" key="1">
    <citation type="submission" date="2024-01" db="EMBL/GenBank/DDBJ databases">
        <title>First draft genome sequence data of TA4-1, the type strain of Gram-positive actinobacterium Streptomyces chiangmaiensis.</title>
        <authorList>
            <person name="Yasawong M."/>
            <person name="Nantapong N."/>
        </authorList>
    </citation>
    <scope>NUCLEOTIDE SEQUENCE</scope>
    <source>
        <strain evidence="3">TA4-1</strain>
    </source>
</reference>
<keyword evidence="2" id="KW-0812">Transmembrane</keyword>
<accession>A0ABU7FV11</accession>
<feature type="region of interest" description="Disordered" evidence="1">
    <location>
        <begin position="62"/>
        <end position="92"/>
    </location>
</feature>
<dbReference type="Proteomes" id="UP001333996">
    <property type="component" value="Unassembled WGS sequence"/>
</dbReference>
<organism evidence="3 4">
    <name type="scientific">Streptomyces chiangmaiensis</name>
    <dbReference type="NCBI Taxonomy" id="766497"/>
    <lineage>
        <taxon>Bacteria</taxon>
        <taxon>Bacillati</taxon>
        <taxon>Actinomycetota</taxon>
        <taxon>Actinomycetes</taxon>
        <taxon>Kitasatosporales</taxon>
        <taxon>Streptomycetaceae</taxon>
        <taxon>Streptomyces</taxon>
    </lineage>
</organism>
<keyword evidence="2" id="KW-0472">Membrane</keyword>
<evidence type="ECO:0000313" key="4">
    <source>
        <dbReference type="Proteomes" id="UP001333996"/>
    </source>
</evidence>
<proteinExistence type="predicted"/>
<protein>
    <submittedName>
        <fullName evidence="3">Uncharacterized protein</fullName>
    </submittedName>
</protein>
<name>A0ABU7FV11_9ACTN</name>
<evidence type="ECO:0000313" key="3">
    <source>
        <dbReference type="EMBL" id="MED7827955.1"/>
    </source>
</evidence>
<feature type="transmembrane region" description="Helical" evidence="2">
    <location>
        <begin position="6"/>
        <end position="25"/>
    </location>
</feature>
<feature type="compositionally biased region" description="Basic residues" evidence="1">
    <location>
        <begin position="82"/>
        <end position="92"/>
    </location>
</feature>
<evidence type="ECO:0000256" key="1">
    <source>
        <dbReference type="SAM" id="MobiDB-lite"/>
    </source>
</evidence>
<sequence length="92" mass="10619">MPHQDWALIATIAAPILLGLLARLLRRPNGALVGFARDLRDLITLRMVLRDTDPDQRTDLLHAHHAWRTEPTTTPRRIPTQHTRRLPIRPQD</sequence>
<dbReference type="RefSeq" id="WP_329512320.1">
    <property type="nucleotide sequence ID" value="NZ_BAAAYZ010000063.1"/>
</dbReference>
<feature type="compositionally biased region" description="Low complexity" evidence="1">
    <location>
        <begin position="69"/>
        <end position="81"/>
    </location>
</feature>
<keyword evidence="2" id="KW-1133">Transmembrane helix</keyword>
<gene>
    <name evidence="3" type="ORF">VXC91_40240</name>
</gene>
<evidence type="ECO:0000256" key="2">
    <source>
        <dbReference type="SAM" id="Phobius"/>
    </source>
</evidence>
<dbReference type="EMBL" id="JAYWVC010000292">
    <property type="protein sequence ID" value="MED7827955.1"/>
    <property type="molecule type" value="Genomic_DNA"/>
</dbReference>
<keyword evidence="4" id="KW-1185">Reference proteome</keyword>